<comment type="similarity">
    <text evidence="2">Belongs to the autoinducer-2 exporter (AI-2E) (TC 2.A.86) family.</text>
</comment>
<dbReference type="Proteomes" id="UP000551878">
    <property type="component" value="Unassembled WGS sequence"/>
</dbReference>
<name>A0A840QMV5_9BACI</name>
<comment type="subcellular location">
    <subcellularLocation>
        <location evidence="1">Membrane</location>
        <topology evidence="1">Multi-pass membrane protein</topology>
    </subcellularLocation>
</comment>
<proteinExistence type="inferred from homology"/>
<dbReference type="Pfam" id="PF01594">
    <property type="entry name" value="AI-2E_transport"/>
    <property type="match status" value="1"/>
</dbReference>
<dbReference type="PANTHER" id="PTHR21716">
    <property type="entry name" value="TRANSMEMBRANE PROTEIN"/>
    <property type="match status" value="1"/>
</dbReference>
<feature type="transmembrane region" description="Helical" evidence="6">
    <location>
        <begin position="37"/>
        <end position="56"/>
    </location>
</feature>
<gene>
    <name evidence="7" type="ORF">HNQ41_000866</name>
</gene>
<keyword evidence="5 6" id="KW-0472">Membrane</keyword>
<evidence type="ECO:0000256" key="4">
    <source>
        <dbReference type="ARBA" id="ARBA00022989"/>
    </source>
</evidence>
<dbReference type="GO" id="GO:0016020">
    <property type="term" value="C:membrane"/>
    <property type="evidence" value="ECO:0007669"/>
    <property type="project" value="UniProtKB-SubCell"/>
</dbReference>
<evidence type="ECO:0000256" key="3">
    <source>
        <dbReference type="ARBA" id="ARBA00022692"/>
    </source>
</evidence>
<feature type="transmembrane region" description="Helical" evidence="6">
    <location>
        <begin position="63"/>
        <end position="85"/>
    </location>
</feature>
<dbReference type="PANTHER" id="PTHR21716:SF68">
    <property type="entry name" value="TRANSPORT PROTEIN YTVI-RELATED"/>
    <property type="match status" value="1"/>
</dbReference>
<evidence type="ECO:0000256" key="1">
    <source>
        <dbReference type="ARBA" id="ARBA00004141"/>
    </source>
</evidence>
<dbReference type="InterPro" id="IPR002549">
    <property type="entry name" value="AI-2E-like"/>
</dbReference>
<evidence type="ECO:0000256" key="5">
    <source>
        <dbReference type="ARBA" id="ARBA00023136"/>
    </source>
</evidence>
<sequence length="372" mass="42341">MKARNHVMIWLRIVYVLLAVTGFFVGVWLLFPYTYPFFIAFFIAFVTVPFVNILANRFQWPRWLAVLFVLAMISIFLFGILSVIIAELISGSLYLARTLPSHIQQFIHLAEQWISHTAVPIYERFTSLFQSLNVEQQQTILSSLDSIINQVGETTSILLNQVLQQISDFLMNIPDFATAIVFSLLATFFIAKDWPRFMRLYVQWVPSQIQNYIRSLISDMKGAVVGYIFAQITLVSATAVIVLIGLIILDVDYALTIAFFTAIVDFIPYLGTGLIFIPWLIYTFFTEQWTLAIGLSVLYAVVILQRQFMEPKVLSKNIGVEPLALLFALFVSYKLFGFLGLVIGPIALVVIQSIIQTGLFRDLRQFIIGSQK</sequence>
<organism evidence="7 8">
    <name type="scientific">Texcoconibacillus texcoconensis</name>
    <dbReference type="NCBI Taxonomy" id="1095777"/>
    <lineage>
        <taxon>Bacteria</taxon>
        <taxon>Bacillati</taxon>
        <taxon>Bacillota</taxon>
        <taxon>Bacilli</taxon>
        <taxon>Bacillales</taxon>
        <taxon>Bacillaceae</taxon>
        <taxon>Texcoconibacillus</taxon>
    </lineage>
</organism>
<keyword evidence="8" id="KW-1185">Reference proteome</keyword>
<dbReference type="InterPro" id="IPR014227">
    <property type="entry name" value="YtvI-like"/>
</dbReference>
<feature type="transmembrane region" description="Helical" evidence="6">
    <location>
        <begin position="255"/>
        <end position="282"/>
    </location>
</feature>
<dbReference type="NCBIfam" id="TIGR02872">
    <property type="entry name" value="spore_ytvI"/>
    <property type="match status" value="1"/>
</dbReference>
<protein>
    <submittedName>
        <fullName evidence="7">Sporulation integral membrane protein YtvI</fullName>
    </submittedName>
</protein>
<feature type="transmembrane region" description="Helical" evidence="6">
    <location>
        <begin position="289"/>
        <end position="308"/>
    </location>
</feature>
<keyword evidence="3 6" id="KW-0812">Transmembrane</keyword>
<reference evidence="7 8" key="1">
    <citation type="submission" date="2020-08" db="EMBL/GenBank/DDBJ databases">
        <title>Genomic Encyclopedia of Type Strains, Phase IV (KMG-IV): sequencing the most valuable type-strain genomes for metagenomic binning, comparative biology and taxonomic classification.</title>
        <authorList>
            <person name="Goeker M."/>
        </authorList>
    </citation>
    <scope>NUCLEOTIDE SEQUENCE [LARGE SCALE GENOMIC DNA]</scope>
    <source>
        <strain evidence="7 8">DSM 24696</strain>
    </source>
</reference>
<comment type="caution">
    <text evidence="7">The sequence shown here is derived from an EMBL/GenBank/DDBJ whole genome shotgun (WGS) entry which is preliminary data.</text>
</comment>
<evidence type="ECO:0000313" key="7">
    <source>
        <dbReference type="EMBL" id="MBB5172722.1"/>
    </source>
</evidence>
<accession>A0A840QMV5</accession>
<dbReference type="AlphaFoldDB" id="A0A840QMV5"/>
<evidence type="ECO:0000256" key="6">
    <source>
        <dbReference type="SAM" id="Phobius"/>
    </source>
</evidence>
<feature type="transmembrane region" description="Helical" evidence="6">
    <location>
        <begin position="224"/>
        <end position="249"/>
    </location>
</feature>
<feature type="transmembrane region" description="Helical" evidence="6">
    <location>
        <begin position="323"/>
        <end position="351"/>
    </location>
</feature>
<evidence type="ECO:0000313" key="8">
    <source>
        <dbReference type="Proteomes" id="UP000551878"/>
    </source>
</evidence>
<dbReference type="GO" id="GO:0055085">
    <property type="term" value="P:transmembrane transport"/>
    <property type="evidence" value="ECO:0007669"/>
    <property type="project" value="TreeGrafter"/>
</dbReference>
<feature type="transmembrane region" description="Helical" evidence="6">
    <location>
        <begin position="9"/>
        <end position="31"/>
    </location>
</feature>
<keyword evidence="4 6" id="KW-1133">Transmembrane helix</keyword>
<feature type="transmembrane region" description="Helical" evidence="6">
    <location>
        <begin position="169"/>
        <end position="191"/>
    </location>
</feature>
<evidence type="ECO:0000256" key="2">
    <source>
        <dbReference type="ARBA" id="ARBA00009773"/>
    </source>
</evidence>
<dbReference type="EMBL" id="JACHHB010000003">
    <property type="protein sequence ID" value="MBB5172722.1"/>
    <property type="molecule type" value="Genomic_DNA"/>
</dbReference>
<dbReference type="RefSeq" id="WP_184663182.1">
    <property type="nucleotide sequence ID" value="NZ_JACHHB010000003.1"/>
</dbReference>